<dbReference type="AlphaFoldDB" id="A0A9X2HUI0"/>
<dbReference type="RefSeq" id="WP_254296741.1">
    <property type="nucleotide sequence ID" value="NZ_JAMLDX010000024.1"/>
</dbReference>
<reference evidence="2" key="1">
    <citation type="submission" date="2022-05" db="EMBL/GenBank/DDBJ databases">
        <title>Sphingomonas sp. strain MG17 Genome sequencing and assembly.</title>
        <authorList>
            <person name="Kim I."/>
        </authorList>
    </citation>
    <scope>NUCLEOTIDE SEQUENCE</scope>
    <source>
        <strain evidence="2">MG17</strain>
    </source>
</reference>
<comment type="caution">
    <text evidence="2">The sequence shown here is derived from an EMBL/GenBank/DDBJ whole genome shotgun (WGS) entry which is preliminary data.</text>
</comment>
<evidence type="ECO:0008006" key="4">
    <source>
        <dbReference type="Google" id="ProtNLM"/>
    </source>
</evidence>
<gene>
    <name evidence="2" type="ORF">M9978_20865</name>
</gene>
<dbReference type="PROSITE" id="PS51257">
    <property type="entry name" value="PROKAR_LIPOPROTEIN"/>
    <property type="match status" value="1"/>
</dbReference>
<sequence length="101" mass="10420">MRSAPFLVAGLLALSACAVPEAKLRTGLVNAGLAPPLAACMAGRMVDRLSLAQLMRIADLPKARRAESVDQLLRRIRALGDPEIVAVATSSAALCATGLSP</sequence>
<dbReference type="EMBL" id="JAMLDX010000024">
    <property type="protein sequence ID" value="MCP3732875.1"/>
    <property type="molecule type" value="Genomic_DNA"/>
</dbReference>
<keyword evidence="1" id="KW-0732">Signal</keyword>
<feature type="chain" id="PRO_5040929696" description="Lipoprotein" evidence="1">
    <location>
        <begin position="19"/>
        <end position="101"/>
    </location>
</feature>
<protein>
    <recommendedName>
        <fullName evidence="4">Lipoprotein</fullName>
    </recommendedName>
</protein>
<dbReference type="Proteomes" id="UP001139451">
    <property type="component" value="Unassembled WGS sequence"/>
</dbReference>
<evidence type="ECO:0000313" key="2">
    <source>
        <dbReference type="EMBL" id="MCP3732875.1"/>
    </source>
</evidence>
<proteinExistence type="predicted"/>
<accession>A0A9X2HUI0</accession>
<organism evidence="2 3">
    <name type="scientific">Sphingomonas tagetis</name>
    <dbReference type="NCBI Taxonomy" id="2949092"/>
    <lineage>
        <taxon>Bacteria</taxon>
        <taxon>Pseudomonadati</taxon>
        <taxon>Pseudomonadota</taxon>
        <taxon>Alphaproteobacteria</taxon>
        <taxon>Sphingomonadales</taxon>
        <taxon>Sphingomonadaceae</taxon>
        <taxon>Sphingomonas</taxon>
    </lineage>
</organism>
<feature type="signal peptide" evidence="1">
    <location>
        <begin position="1"/>
        <end position="18"/>
    </location>
</feature>
<keyword evidence="3" id="KW-1185">Reference proteome</keyword>
<evidence type="ECO:0000256" key="1">
    <source>
        <dbReference type="SAM" id="SignalP"/>
    </source>
</evidence>
<name>A0A9X2HUI0_9SPHN</name>
<evidence type="ECO:0000313" key="3">
    <source>
        <dbReference type="Proteomes" id="UP001139451"/>
    </source>
</evidence>